<name>A0A3N0CS57_9ACTN</name>
<dbReference type="InterPro" id="IPR029063">
    <property type="entry name" value="SAM-dependent_MTases_sf"/>
</dbReference>
<proteinExistence type="predicted"/>
<reference evidence="1 2" key="1">
    <citation type="submission" date="2018-11" db="EMBL/GenBank/DDBJ databases">
        <authorList>
            <person name="Li F."/>
        </authorList>
    </citation>
    <scope>NUCLEOTIDE SEQUENCE [LARGE SCALE GENOMIC DNA]</scope>
    <source>
        <strain evidence="1 2">Gsoil 097</strain>
    </source>
</reference>
<gene>
    <name evidence="1" type="ORF">EFK50_00805</name>
</gene>
<accession>A0A3N0CS57</accession>
<keyword evidence="2" id="KW-1185">Reference proteome</keyword>
<comment type="caution">
    <text evidence="1">The sequence shown here is derived from an EMBL/GenBank/DDBJ whole genome shotgun (WGS) entry which is preliminary data.</text>
</comment>
<dbReference type="Gene3D" id="3.40.50.150">
    <property type="entry name" value="Vaccinia Virus protein VP39"/>
    <property type="match status" value="1"/>
</dbReference>
<evidence type="ECO:0000313" key="2">
    <source>
        <dbReference type="Proteomes" id="UP000267128"/>
    </source>
</evidence>
<dbReference type="EMBL" id="RJSE01000001">
    <property type="protein sequence ID" value="RNL66199.1"/>
    <property type="molecule type" value="Genomic_DNA"/>
</dbReference>
<dbReference type="SUPFAM" id="SSF53335">
    <property type="entry name" value="S-adenosyl-L-methionine-dependent methyltransferases"/>
    <property type="match status" value="1"/>
</dbReference>
<protein>
    <submittedName>
        <fullName evidence="1">Uncharacterized protein</fullName>
    </submittedName>
</protein>
<sequence length="524" mass="58445">MSAVAPKVEAIRVDDRGITFRATEDDVVDVRLDGRRVWSFWLQRDSVPEAGGRYVAWPNALRRFLDGVTRLSLVAHVTETTLFDEELTFGTGGDRIAVVNEKGQPLGLDKTNKLMLTFDTRSAEHVAPLLDSLEEVLGVIKEAGIEAFPAYGTLLGAVRAGKLIGHDSDADLGYVSKHSHPVDVIRESFQVQRRITERGYDTYRYSGIAFRIDVLEGDGSKRGLDVFGGFIAAPYGDNPAMLYLMGEVGAPFELEWIYPLGTTVLEGRTLPAPARPEKLLEAMYGPGWKVPDPAYHFTTPRTTYRRLNGWFRGIRVLRNEWERRFSTTRNKLPEDGPSALAQLLVEREGMPELLVDLGAGRGGDSLWFARQGARVRALDFVKQASLAVQKVAGDEQLDLVVKDVNLNSLRSWMSEAIRLAHTPGPKVILARNLIDAQSEVSREATWRLCELALRDGGRLYLEFLRGQRRERTEKALLTPLPVAEIVAELERHGAVIVHQENTHEVKPSGAPGRPLARLVAEWQR</sequence>
<organism evidence="1 2">
    <name type="scientific">Nocardioides marmoriginsengisoli</name>
    <dbReference type="NCBI Taxonomy" id="661483"/>
    <lineage>
        <taxon>Bacteria</taxon>
        <taxon>Bacillati</taxon>
        <taxon>Actinomycetota</taxon>
        <taxon>Actinomycetes</taxon>
        <taxon>Propionibacteriales</taxon>
        <taxon>Nocardioidaceae</taxon>
        <taxon>Nocardioides</taxon>
    </lineage>
</organism>
<evidence type="ECO:0000313" key="1">
    <source>
        <dbReference type="EMBL" id="RNL66199.1"/>
    </source>
</evidence>
<dbReference type="AlphaFoldDB" id="A0A3N0CS57"/>
<dbReference type="Proteomes" id="UP000267128">
    <property type="component" value="Unassembled WGS sequence"/>
</dbReference>